<dbReference type="InterPro" id="IPR036097">
    <property type="entry name" value="HisK_dim/P_sf"/>
</dbReference>
<dbReference type="PRINTS" id="PR00344">
    <property type="entry name" value="BCTRLSENSOR"/>
</dbReference>
<dbReference type="SMART" id="SM00387">
    <property type="entry name" value="HATPase_c"/>
    <property type="match status" value="1"/>
</dbReference>
<dbReference type="PANTHER" id="PTHR43065">
    <property type="entry name" value="SENSOR HISTIDINE KINASE"/>
    <property type="match status" value="1"/>
</dbReference>
<keyword evidence="8" id="KW-0067">ATP-binding</keyword>
<dbReference type="Gene3D" id="3.30.565.10">
    <property type="entry name" value="Histidine kinase-like ATPase, C-terminal domain"/>
    <property type="match status" value="1"/>
</dbReference>
<keyword evidence="6" id="KW-0547">Nucleotide-binding</keyword>
<organism evidence="13">
    <name type="scientific">Desulfobacca acetoxidans</name>
    <dbReference type="NCBI Taxonomy" id="60893"/>
    <lineage>
        <taxon>Bacteria</taxon>
        <taxon>Pseudomonadati</taxon>
        <taxon>Thermodesulfobacteriota</taxon>
        <taxon>Desulfobaccia</taxon>
        <taxon>Desulfobaccales</taxon>
        <taxon>Desulfobaccaceae</taxon>
        <taxon>Desulfobacca</taxon>
    </lineage>
</organism>
<dbReference type="GO" id="GO:0005524">
    <property type="term" value="F:ATP binding"/>
    <property type="evidence" value="ECO:0007669"/>
    <property type="project" value="UniProtKB-KW"/>
</dbReference>
<gene>
    <name evidence="13" type="ORF">ENW96_11375</name>
</gene>
<evidence type="ECO:0000313" key="13">
    <source>
        <dbReference type="EMBL" id="HGF34964.1"/>
    </source>
</evidence>
<dbReference type="InterPro" id="IPR003660">
    <property type="entry name" value="HAMP_dom"/>
</dbReference>
<evidence type="ECO:0000256" key="5">
    <source>
        <dbReference type="ARBA" id="ARBA00022679"/>
    </source>
</evidence>
<dbReference type="Gene3D" id="1.10.287.130">
    <property type="match status" value="1"/>
</dbReference>
<dbReference type="EMBL" id="DTMF01000277">
    <property type="protein sequence ID" value="HGF34964.1"/>
    <property type="molecule type" value="Genomic_DNA"/>
</dbReference>
<keyword evidence="7 13" id="KW-0418">Kinase</keyword>
<dbReference type="PROSITE" id="PS50109">
    <property type="entry name" value="HIS_KIN"/>
    <property type="match status" value="1"/>
</dbReference>
<evidence type="ECO:0000256" key="6">
    <source>
        <dbReference type="ARBA" id="ARBA00022741"/>
    </source>
</evidence>
<dbReference type="SMART" id="SM00388">
    <property type="entry name" value="HisKA"/>
    <property type="match status" value="1"/>
</dbReference>
<reference evidence="13" key="1">
    <citation type="journal article" date="2020" name="mSystems">
        <title>Genome- and Community-Level Interaction Insights into Carbon Utilization and Element Cycling Functions of Hydrothermarchaeota in Hydrothermal Sediment.</title>
        <authorList>
            <person name="Zhou Z."/>
            <person name="Liu Y."/>
            <person name="Xu W."/>
            <person name="Pan J."/>
            <person name="Luo Z.H."/>
            <person name="Li M."/>
        </authorList>
    </citation>
    <scope>NUCLEOTIDE SEQUENCE [LARGE SCALE GENOMIC DNA]</scope>
    <source>
        <strain evidence="13">SpSt-897</strain>
    </source>
</reference>
<evidence type="ECO:0000256" key="7">
    <source>
        <dbReference type="ARBA" id="ARBA00022777"/>
    </source>
</evidence>
<dbReference type="FunFam" id="3.30.565.10:FF:000006">
    <property type="entry name" value="Sensor histidine kinase WalK"/>
    <property type="match status" value="1"/>
</dbReference>
<dbReference type="InterPro" id="IPR004358">
    <property type="entry name" value="Sig_transdc_His_kin-like_C"/>
</dbReference>
<keyword evidence="10" id="KW-0812">Transmembrane</keyword>
<feature type="domain" description="HAMP" evidence="12">
    <location>
        <begin position="195"/>
        <end position="247"/>
    </location>
</feature>
<dbReference type="SUPFAM" id="SSF158472">
    <property type="entry name" value="HAMP domain-like"/>
    <property type="match status" value="1"/>
</dbReference>
<keyword evidence="4" id="KW-0597">Phosphoprotein</keyword>
<dbReference type="InterPro" id="IPR003661">
    <property type="entry name" value="HisK_dim/P_dom"/>
</dbReference>
<dbReference type="SUPFAM" id="SSF55874">
    <property type="entry name" value="ATPase domain of HSP90 chaperone/DNA topoisomerase II/histidine kinase"/>
    <property type="match status" value="1"/>
</dbReference>
<dbReference type="Pfam" id="PF02518">
    <property type="entry name" value="HATPase_c"/>
    <property type="match status" value="1"/>
</dbReference>
<protein>
    <recommendedName>
        <fullName evidence="3">histidine kinase</fullName>
        <ecNumber evidence="3">2.7.13.3</ecNumber>
    </recommendedName>
</protein>
<dbReference type="InterPro" id="IPR003594">
    <property type="entry name" value="HATPase_dom"/>
</dbReference>
<feature type="transmembrane region" description="Helical" evidence="10">
    <location>
        <begin position="171"/>
        <end position="194"/>
    </location>
</feature>
<keyword evidence="10" id="KW-0472">Membrane</keyword>
<dbReference type="Pfam" id="PF00512">
    <property type="entry name" value="HisKA"/>
    <property type="match status" value="1"/>
</dbReference>
<dbReference type="CDD" id="cd06225">
    <property type="entry name" value="HAMP"/>
    <property type="match status" value="1"/>
</dbReference>
<dbReference type="PANTHER" id="PTHR43065:SF46">
    <property type="entry name" value="C4-DICARBOXYLATE TRANSPORT SENSOR PROTEIN DCTB"/>
    <property type="match status" value="1"/>
</dbReference>
<dbReference type="GO" id="GO:0000155">
    <property type="term" value="F:phosphorelay sensor kinase activity"/>
    <property type="evidence" value="ECO:0007669"/>
    <property type="project" value="InterPro"/>
</dbReference>
<sequence length="480" mass="54806">MKKTTFKIRRRVITLFLFCVMSVVIFAGFSFQIHRDIGRRLRLLELTGDLFSNILEARRFEKNFLLYKQPASLQEALAFVERVENLYSTHEAEILLLKRGPQDPEFSRTLTAYKNTLVQIRTLIQPGVQGEPSIFPQLEESLRNLGQKLVEITERWDKEERVQIDRLFQRALYLFLVSIVIFIGLGILVAFYLARLLVRPLYQMQAAMEKIAHGDYTPIPETSPSEEFHTLFRAFNRMIQELEEHQEQLLQSRKIAAIGTLTSGIAHELNNPINNIVLTAETLKEDFHQLDQAESLSLIQDILVQADRASEIVKGLLDFSRSERPEFEPLNIGTVIDETLKLVRNQIMLSGIQVEKDIPPDTPKISGDRKSLQQVFLNLFINAIQAMPDGGYLRIDVHQEDGQWLKINVRDTGEGIDPQHLPHIFDPFYTTKEVGRGTGLGLSVTYGIIEKHGGHIEAHSQKGQGTVFTITLPVAKEKKE</sequence>
<evidence type="ECO:0000256" key="3">
    <source>
        <dbReference type="ARBA" id="ARBA00012438"/>
    </source>
</evidence>
<evidence type="ECO:0000256" key="10">
    <source>
        <dbReference type="SAM" id="Phobius"/>
    </source>
</evidence>
<evidence type="ECO:0000256" key="2">
    <source>
        <dbReference type="ARBA" id="ARBA00004370"/>
    </source>
</evidence>
<keyword evidence="9" id="KW-0902">Two-component regulatory system</keyword>
<proteinExistence type="predicted"/>
<keyword evidence="5" id="KW-0808">Transferase</keyword>
<dbReference type="InterPro" id="IPR036890">
    <property type="entry name" value="HATPase_C_sf"/>
</dbReference>
<keyword evidence="10" id="KW-1133">Transmembrane helix</keyword>
<evidence type="ECO:0000259" key="11">
    <source>
        <dbReference type="PROSITE" id="PS50109"/>
    </source>
</evidence>
<dbReference type="CDD" id="cd00082">
    <property type="entry name" value="HisKA"/>
    <property type="match status" value="1"/>
</dbReference>
<comment type="subcellular location">
    <subcellularLocation>
        <location evidence="2">Membrane</location>
    </subcellularLocation>
</comment>
<comment type="caution">
    <text evidence="13">The sequence shown here is derived from an EMBL/GenBank/DDBJ whole genome shotgun (WGS) entry which is preliminary data.</text>
</comment>
<comment type="catalytic activity">
    <reaction evidence="1">
        <text>ATP + protein L-histidine = ADP + protein N-phospho-L-histidine.</text>
        <dbReference type="EC" id="2.7.13.3"/>
    </reaction>
</comment>
<evidence type="ECO:0000256" key="9">
    <source>
        <dbReference type="ARBA" id="ARBA00023012"/>
    </source>
</evidence>
<dbReference type="Gene3D" id="6.10.340.10">
    <property type="match status" value="1"/>
</dbReference>
<dbReference type="Pfam" id="PF00672">
    <property type="entry name" value="HAMP"/>
    <property type="match status" value="1"/>
</dbReference>
<evidence type="ECO:0000256" key="4">
    <source>
        <dbReference type="ARBA" id="ARBA00022553"/>
    </source>
</evidence>
<evidence type="ECO:0000256" key="1">
    <source>
        <dbReference type="ARBA" id="ARBA00000085"/>
    </source>
</evidence>
<dbReference type="GO" id="GO:0016020">
    <property type="term" value="C:membrane"/>
    <property type="evidence" value="ECO:0007669"/>
    <property type="project" value="UniProtKB-SubCell"/>
</dbReference>
<dbReference type="SMART" id="SM00304">
    <property type="entry name" value="HAMP"/>
    <property type="match status" value="1"/>
</dbReference>
<name>A0A7C3YZU4_9BACT</name>
<dbReference type="InterPro" id="IPR005467">
    <property type="entry name" value="His_kinase_dom"/>
</dbReference>
<evidence type="ECO:0000259" key="12">
    <source>
        <dbReference type="PROSITE" id="PS50885"/>
    </source>
</evidence>
<dbReference type="PROSITE" id="PS50885">
    <property type="entry name" value="HAMP"/>
    <property type="match status" value="1"/>
</dbReference>
<accession>A0A7C3YZU4</accession>
<dbReference type="EC" id="2.7.13.3" evidence="3"/>
<dbReference type="AlphaFoldDB" id="A0A7C3YZU4"/>
<dbReference type="SUPFAM" id="SSF47384">
    <property type="entry name" value="Homodimeric domain of signal transducing histidine kinase"/>
    <property type="match status" value="1"/>
</dbReference>
<feature type="domain" description="Histidine kinase" evidence="11">
    <location>
        <begin position="264"/>
        <end position="476"/>
    </location>
</feature>
<evidence type="ECO:0000256" key="8">
    <source>
        <dbReference type="ARBA" id="ARBA00022840"/>
    </source>
</evidence>
<feature type="transmembrane region" description="Helical" evidence="10">
    <location>
        <begin position="12"/>
        <end position="31"/>
    </location>
</feature>